<feature type="region of interest" description="Disordered" evidence="8">
    <location>
        <begin position="1"/>
        <end position="30"/>
    </location>
</feature>
<evidence type="ECO:0000256" key="1">
    <source>
        <dbReference type="ARBA" id="ARBA00004414"/>
    </source>
</evidence>
<evidence type="ECO:0000256" key="7">
    <source>
        <dbReference type="ARBA" id="ARBA00023136"/>
    </source>
</evidence>
<evidence type="ECO:0000259" key="10">
    <source>
        <dbReference type="PROSITE" id="PS51837"/>
    </source>
</evidence>
<organism evidence="11 12">
    <name type="scientific">Mytilus coruscus</name>
    <name type="common">Sea mussel</name>
    <dbReference type="NCBI Taxonomy" id="42192"/>
    <lineage>
        <taxon>Eukaryota</taxon>
        <taxon>Metazoa</taxon>
        <taxon>Spiralia</taxon>
        <taxon>Lophotrochozoa</taxon>
        <taxon>Mollusca</taxon>
        <taxon>Bivalvia</taxon>
        <taxon>Autobranchia</taxon>
        <taxon>Pteriomorphia</taxon>
        <taxon>Mytilida</taxon>
        <taxon>Mytiloidea</taxon>
        <taxon>Mytilidae</taxon>
        <taxon>Mytilinae</taxon>
        <taxon>Mytilus</taxon>
    </lineage>
</organism>
<evidence type="ECO:0000256" key="6">
    <source>
        <dbReference type="ARBA" id="ARBA00022833"/>
    </source>
</evidence>
<keyword evidence="6" id="KW-0862">Zinc</keyword>
<evidence type="ECO:0000256" key="9">
    <source>
        <dbReference type="SAM" id="Phobius"/>
    </source>
</evidence>
<dbReference type="Pfam" id="PF10601">
    <property type="entry name" value="zf-LITAF-like"/>
    <property type="match status" value="2"/>
</dbReference>
<sequence>MYIKGSAIHPSDDSTMKEQQQNQYGFSRQPGQPFNLIPATVLITPEHFEPYKITCPHCQEEITTETTFYMGYAAKSCVFASLFFCIWFGLFCVAFWPCYTNKFKDIKHTCPYCLKVVAKYERRRMAPWHQTPWLREKRGWDAITLHLQPRYGVKQQVEQTEAPPGVLIVQPTRLPTPEHFKPYDTICPHCSEHITTEASYKMGDKAYHTIFRLLLVLCCLGLPFFSLLPCCINRFKDVTHTCPRCHLIVAEYKRHEMNYYL</sequence>
<dbReference type="Proteomes" id="UP000507470">
    <property type="component" value="Unassembled WGS sequence"/>
</dbReference>
<keyword evidence="9" id="KW-1133">Transmembrane helix</keyword>
<dbReference type="EMBL" id="CACVKT020008819">
    <property type="protein sequence ID" value="CAC5417800.1"/>
    <property type="molecule type" value="Genomic_DNA"/>
</dbReference>
<dbReference type="GO" id="GO:0008270">
    <property type="term" value="F:zinc ion binding"/>
    <property type="evidence" value="ECO:0007669"/>
    <property type="project" value="TreeGrafter"/>
</dbReference>
<comment type="subcellular location">
    <subcellularLocation>
        <location evidence="2">Endosome membrane</location>
        <topology evidence="2">Peripheral membrane protein</topology>
    </subcellularLocation>
    <subcellularLocation>
        <location evidence="1">Late endosome membrane</location>
    </subcellularLocation>
    <subcellularLocation>
        <location evidence="3">Lysosome membrane</location>
        <topology evidence="3">Peripheral membrane protein</topology>
        <orientation evidence="3">Cytoplasmic side</orientation>
    </subcellularLocation>
</comment>
<dbReference type="PANTHER" id="PTHR23292:SF6">
    <property type="entry name" value="FI16602P1-RELATED"/>
    <property type="match status" value="1"/>
</dbReference>
<evidence type="ECO:0000256" key="2">
    <source>
        <dbReference type="ARBA" id="ARBA00004481"/>
    </source>
</evidence>
<evidence type="ECO:0000313" key="12">
    <source>
        <dbReference type="Proteomes" id="UP000507470"/>
    </source>
</evidence>
<evidence type="ECO:0000256" key="4">
    <source>
        <dbReference type="ARBA" id="ARBA00005975"/>
    </source>
</evidence>
<dbReference type="AlphaFoldDB" id="A0A6J8EBF9"/>
<feature type="transmembrane region" description="Helical" evidence="9">
    <location>
        <begin position="210"/>
        <end position="228"/>
    </location>
</feature>
<evidence type="ECO:0000256" key="8">
    <source>
        <dbReference type="SAM" id="MobiDB-lite"/>
    </source>
</evidence>
<gene>
    <name evidence="11" type="ORF">MCOR_50283</name>
</gene>
<dbReference type="GO" id="GO:0005765">
    <property type="term" value="C:lysosomal membrane"/>
    <property type="evidence" value="ECO:0007669"/>
    <property type="project" value="UniProtKB-SubCell"/>
</dbReference>
<reference evidence="11 12" key="1">
    <citation type="submission" date="2020-06" db="EMBL/GenBank/DDBJ databases">
        <authorList>
            <person name="Li R."/>
            <person name="Bekaert M."/>
        </authorList>
    </citation>
    <scope>NUCLEOTIDE SEQUENCE [LARGE SCALE GENOMIC DNA]</scope>
    <source>
        <strain evidence="12">wild</strain>
    </source>
</reference>
<dbReference type="PROSITE" id="PS51837">
    <property type="entry name" value="LITAF"/>
    <property type="match status" value="2"/>
</dbReference>
<protein>
    <recommendedName>
        <fullName evidence="10">LITAF domain-containing protein</fullName>
    </recommendedName>
</protein>
<evidence type="ECO:0000313" key="11">
    <source>
        <dbReference type="EMBL" id="CAC5417800.1"/>
    </source>
</evidence>
<dbReference type="InterPro" id="IPR037519">
    <property type="entry name" value="LITAF_fam"/>
</dbReference>
<dbReference type="InterPro" id="IPR006629">
    <property type="entry name" value="LITAF"/>
</dbReference>
<evidence type="ECO:0000256" key="5">
    <source>
        <dbReference type="ARBA" id="ARBA00022723"/>
    </source>
</evidence>
<dbReference type="PANTHER" id="PTHR23292">
    <property type="entry name" value="LIPOPOLYSACCHARIDE-INDUCED TUMOR NECROSIS FACTOR-ALPHA FACTOR"/>
    <property type="match status" value="1"/>
</dbReference>
<dbReference type="OrthoDB" id="4713066at2759"/>
<name>A0A6J8EBF9_MYTCO</name>
<keyword evidence="7 9" id="KW-0472">Membrane</keyword>
<evidence type="ECO:0000256" key="3">
    <source>
        <dbReference type="ARBA" id="ARBA00004630"/>
    </source>
</evidence>
<accession>A0A6J8EBF9</accession>
<keyword evidence="5" id="KW-0479">Metal-binding</keyword>
<keyword evidence="12" id="KW-1185">Reference proteome</keyword>
<feature type="domain" description="LITAF" evidence="10">
    <location>
        <begin position="164"/>
        <end position="254"/>
    </location>
</feature>
<feature type="compositionally biased region" description="Polar residues" evidence="8">
    <location>
        <begin position="17"/>
        <end position="30"/>
    </location>
</feature>
<dbReference type="GO" id="GO:0031902">
    <property type="term" value="C:late endosome membrane"/>
    <property type="evidence" value="ECO:0007669"/>
    <property type="project" value="UniProtKB-SubCell"/>
</dbReference>
<feature type="transmembrane region" description="Helical" evidence="9">
    <location>
        <begin position="78"/>
        <end position="99"/>
    </location>
</feature>
<feature type="domain" description="LITAF" evidence="10">
    <location>
        <begin position="35"/>
        <end position="122"/>
    </location>
</feature>
<dbReference type="SMART" id="SM00714">
    <property type="entry name" value="LITAF"/>
    <property type="match status" value="2"/>
</dbReference>
<comment type="similarity">
    <text evidence="4">Belongs to the CDIP1/LITAF family.</text>
</comment>
<proteinExistence type="inferred from homology"/>
<keyword evidence="9" id="KW-0812">Transmembrane</keyword>